<feature type="transmembrane region" description="Helical" evidence="25">
    <location>
        <begin position="135"/>
        <end position="154"/>
    </location>
</feature>
<evidence type="ECO:0000256" key="16">
    <source>
        <dbReference type="ARBA" id="ARBA00022989"/>
    </source>
</evidence>
<reference evidence="27 28" key="1">
    <citation type="submission" date="2019-09" db="EMBL/GenBank/DDBJ databases">
        <title>FDA dAtabase for Regulatory Grade micrObial Sequences (FDA-ARGOS): Supporting development and validation of Infectious Disease Dx tests.</title>
        <authorList>
            <person name="Sciortino C."/>
            <person name="Tallon L."/>
            <person name="Sadzewicz L."/>
            <person name="Vavikolanu K."/>
            <person name="Mehta A."/>
            <person name="Aluvathingal J."/>
            <person name="Nadendla S."/>
            <person name="Nandy P."/>
            <person name="Geyer C."/>
            <person name="Yan Y."/>
            <person name="Sichtig H."/>
        </authorList>
    </citation>
    <scope>NUCLEOTIDE SEQUENCE [LARGE SCALE GENOMIC DNA]</scope>
    <source>
        <strain evidence="27 28">FDAARGOS_643</strain>
    </source>
</reference>
<comment type="function">
    <text evidence="23">Subunit I and II form the functional core of the enzyme complex. Electrons originating in cytochrome c are transferred via heme a and Cu(A) to the binuclear center formed by heme a3 and Cu(B). This cytochrome c oxidase shows proton pump activity across the membrane in addition to the electron transfer.</text>
</comment>
<evidence type="ECO:0000256" key="11">
    <source>
        <dbReference type="ARBA" id="ARBA00022692"/>
    </source>
</evidence>
<dbReference type="GO" id="GO:0020037">
    <property type="term" value="F:heme binding"/>
    <property type="evidence" value="ECO:0007669"/>
    <property type="project" value="InterPro"/>
</dbReference>
<protein>
    <recommendedName>
        <fullName evidence="25">Cytochrome c oxidase subunit 1</fullName>
        <ecNumber evidence="25">7.1.1.9</ecNumber>
    </recommendedName>
</protein>
<dbReference type="PANTHER" id="PTHR10422:SF18">
    <property type="entry name" value="CYTOCHROME C OXIDASE SUBUNIT 1"/>
    <property type="match status" value="1"/>
</dbReference>
<feature type="transmembrane region" description="Helical" evidence="25">
    <location>
        <begin position="91"/>
        <end position="115"/>
    </location>
</feature>
<keyword evidence="17 25" id="KW-0408">Iron</keyword>
<dbReference type="RefSeq" id="WP_150350364.1">
    <property type="nucleotide sequence ID" value="NZ_CP038095.1"/>
</dbReference>
<dbReference type="GO" id="GO:0045277">
    <property type="term" value="C:respiratory chain complex IV"/>
    <property type="evidence" value="ECO:0007669"/>
    <property type="project" value="InterPro"/>
</dbReference>
<dbReference type="InterPro" id="IPR014241">
    <property type="entry name" value="Cyt_c_oxidase_su1_bac"/>
</dbReference>
<keyword evidence="10 24" id="KW-0679">Respiratory chain</keyword>
<evidence type="ECO:0000256" key="4">
    <source>
        <dbReference type="ARBA" id="ARBA00004673"/>
    </source>
</evidence>
<evidence type="ECO:0000256" key="19">
    <source>
        <dbReference type="ARBA" id="ARBA00023065"/>
    </source>
</evidence>
<dbReference type="InterPro" id="IPR023616">
    <property type="entry name" value="Cyt_c_oxase-like_su1_dom"/>
</dbReference>
<evidence type="ECO:0000256" key="3">
    <source>
        <dbReference type="ARBA" id="ARBA00004429"/>
    </source>
</evidence>
<gene>
    <name evidence="27" type="primary">ctaD</name>
    <name evidence="27" type="ORF">FOB51_09185</name>
</gene>
<feature type="transmembrane region" description="Helical" evidence="25">
    <location>
        <begin position="219"/>
        <end position="246"/>
    </location>
</feature>
<keyword evidence="14" id="KW-1278">Translocase</keyword>
<dbReference type="AlphaFoldDB" id="A0A5P2QRW8"/>
<dbReference type="FunFam" id="1.20.210.10:FF:000004">
    <property type="entry name" value="Cytochrome c oxidase subunit 1"/>
    <property type="match status" value="1"/>
</dbReference>
<dbReference type="GO" id="GO:0006119">
    <property type="term" value="P:oxidative phosphorylation"/>
    <property type="evidence" value="ECO:0007669"/>
    <property type="project" value="UniProtKB-UniPathway"/>
</dbReference>
<comment type="pathway">
    <text evidence="4 25">Energy metabolism; oxidative phosphorylation.</text>
</comment>
<evidence type="ECO:0000256" key="14">
    <source>
        <dbReference type="ARBA" id="ARBA00022967"/>
    </source>
</evidence>
<dbReference type="InterPro" id="IPR023615">
    <property type="entry name" value="Cyt_c_Oxase_su1_BS"/>
</dbReference>
<sequence length="558" mass="62417">MADAAAHGHGDHHDTRGFFTRWFMSTNHKDIGILYLFTAGVVGLISVCFTVYMRMELQHPGVQYMCLEGARFIADASAECTPNGHLWNVMITYHGVLMMFFVVIPALFGGFGNYFMPLHIGAPDMAFPRLNNLSYWMYVCGVALGIASLLAPGGSDQPGSGVGWVLYPPLSTTEGGYSMDLAIFAVHVSGASSILGAINIITTFLNMRAPGMTLFKVPLFAWSVFITAWLILLSLPVLAGAITMLLMDRNFGTNFFNPAGGGDPVLYQHILWFFGHPEVYIIILPGFGIISHVISTFARKPIFGYLPMVLAMAAIGILGFVVWAHHMYTAGMSLTQQAYFMLATMTIAVPTGIKVFSWIATMWGGSIEFKTPMLWAFGFLFLFTVGGVTGVVLSQAPLDRVYHDTYYVVAHFHYVMSLGAVFGIFAGVYYWIGKMSGRQYPEWAGKLHFWMMFIGSNMIFFPQHFLGRQGMPRRYIDYPVEFAYWNNISSIGAYISFASFLLFIGIVFYTLFAGKRVNVPNYWNEHADTLEWTLPSPPPEHTFEQLPKREDWDHSYAH</sequence>
<feature type="transmembrane region" description="Helical" evidence="25">
    <location>
        <begin position="491"/>
        <end position="512"/>
    </location>
</feature>
<dbReference type="EC" id="7.1.1.9" evidence="25"/>
<evidence type="ECO:0000256" key="21">
    <source>
        <dbReference type="ARBA" id="ARBA00023157"/>
    </source>
</evidence>
<feature type="transmembrane region" description="Helical" evidence="25">
    <location>
        <begin position="373"/>
        <end position="392"/>
    </location>
</feature>
<dbReference type="GO" id="GO:0016491">
    <property type="term" value="F:oxidoreductase activity"/>
    <property type="evidence" value="ECO:0007669"/>
    <property type="project" value="UniProtKB-KW"/>
</dbReference>
<feature type="transmembrane region" description="Helical" evidence="25">
    <location>
        <begin position="181"/>
        <end position="207"/>
    </location>
</feature>
<keyword evidence="7 25" id="KW-1003">Cell membrane</keyword>
<keyword evidence="9 24" id="KW-0349">Heme</keyword>
<dbReference type="UniPathway" id="UPA00705"/>
<evidence type="ECO:0000256" key="17">
    <source>
        <dbReference type="ARBA" id="ARBA00023004"/>
    </source>
</evidence>
<proteinExistence type="inferred from homology"/>
<keyword evidence="18 25" id="KW-0186">Copper</keyword>
<keyword evidence="16 25" id="KW-1133">Transmembrane helix</keyword>
<dbReference type="Proteomes" id="UP000324507">
    <property type="component" value="Chromosome"/>
</dbReference>
<organism evidence="27 28">
    <name type="scientific">Paracoccus yeei</name>
    <dbReference type="NCBI Taxonomy" id="147645"/>
    <lineage>
        <taxon>Bacteria</taxon>
        <taxon>Pseudomonadati</taxon>
        <taxon>Pseudomonadota</taxon>
        <taxon>Alphaproteobacteria</taxon>
        <taxon>Rhodobacterales</taxon>
        <taxon>Paracoccaceae</taxon>
        <taxon>Paracoccus</taxon>
    </lineage>
</organism>
<keyword evidence="20 25" id="KW-0472">Membrane</keyword>
<evidence type="ECO:0000256" key="9">
    <source>
        <dbReference type="ARBA" id="ARBA00022617"/>
    </source>
</evidence>
<evidence type="ECO:0000256" key="23">
    <source>
        <dbReference type="ARBA" id="ARBA00059768"/>
    </source>
</evidence>
<dbReference type="GO" id="GO:0004129">
    <property type="term" value="F:cytochrome-c oxidase activity"/>
    <property type="evidence" value="ECO:0007669"/>
    <property type="project" value="UniProtKB-EC"/>
</dbReference>
<keyword evidence="21" id="KW-1015">Disulfide bond</keyword>
<evidence type="ECO:0000256" key="5">
    <source>
        <dbReference type="ARBA" id="ARBA00009578"/>
    </source>
</evidence>
<evidence type="ECO:0000256" key="18">
    <source>
        <dbReference type="ARBA" id="ARBA00023008"/>
    </source>
</evidence>
<dbReference type="CDD" id="cd01663">
    <property type="entry name" value="Cyt_c_Oxidase_I"/>
    <property type="match status" value="1"/>
</dbReference>
<comment type="cofactor">
    <cofactor evidence="1">
        <name>heme</name>
        <dbReference type="ChEBI" id="CHEBI:30413"/>
    </cofactor>
</comment>
<evidence type="ECO:0000256" key="8">
    <source>
        <dbReference type="ARBA" id="ARBA00022519"/>
    </source>
</evidence>
<keyword evidence="13" id="KW-0375">Hydrogen ion transport</keyword>
<dbReference type="InterPro" id="IPR033944">
    <property type="entry name" value="Cyt_c_oxase_su1_dom"/>
</dbReference>
<keyword evidence="6 24" id="KW-0813">Transport</keyword>
<comment type="catalytic activity">
    <reaction evidence="22 25">
        <text>4 Fe(II)-[cytochrome c] + O2 + 8 H(+)(in) = 4 Fe(III)-[cytochrome c] + 2 H2O + 4 H(+)(out)</text>
        <dbReference type="Rhea" id="RHEA:11436"/>
        <dbReference type="Rhea" id="RHEA-COMP:10350"/>
        <dbReference type="Rhea" id="RHEA-COMP:14399"/>
        <dbReference type="ChEBI" id="CHEBI:15377"/>
        <dbReference type="ChEBI" id="CHEBI:15378"/>
        <dbReference type="ChEBI" id="CHEBI:15379"/>
        <dbReference type="ChEBI" id="CHEBI:29033"/>
        <dbReference type="ChEBI" id="CHEBI:29034"/>
        <dbReference type="EC" id="7.1.1.9"/>
    </reaction>
</comment>
<evidence type="ECO:0000256" key="13">
    <source>
        <dbReference type="ARBA" id="ARBA00022781"/>
    </source>
</evidence>
<dbReference type="GO" id="GO:0046872">
    <property type="term" value="F:metal ion binding"/>
    <property type="evidence" value="ECO:0007669"/>
    <property type="project" value="UniProtKB-KW"/>
</dbReference>
<evidence type="ECO:0000256" key="7">
    <source>
        <dbReference type="ARBA" id="ARBA00022475"/>
    </source>
</evidence>
<feature type="transmembrane region" description="Helical" evidence="25">
    <location>
        <begin position="266"/>
        <end position="290"/>
    </location>
</feature>
<feature type="domain" description="Cytochrome oxidase subunit I profile" evidence="26">
    <location>
        <begin position="22"/>
        <end position="550"/>
    </location>
</feature>
<dbReference type="EMBL" id="CP044081">
    <property type="protein sequence ID" value="QEU08159.1"/>
    <property type="molecule type" value="Genomic_DNA"/>
</dbReference>
<dbReference type="GO" id="GO:0022904">
    <property type="term" value="P:respiratory electron transport chain"/>
    <property type="evidence" value="ECO:0007669"/>
    <property type="project" value="TreeGrafter"/>
</dbReference>
<keyword evidence="27" id="KW-0560">Oxidoreductase</keyword>
<feature type="transmembrane region" description="Helical" evidence="25">
    <location>
        <begin position="302"/>
        <end position="326"/>
    </location>
</feature>
<dbReference type="SUPFAM" id="SSF81442">
    <property type="entry name" value="Cytochrome c oxidase subunit I-like"/>
    <property type="match status" value="1"/>
</dbReference>
<keyword evidence="12 25" id="KW-0479">Metal-binding</keyword>
<comment type="similarity">
    <text evidence="5 24">Belongs to the heme-copper respiratory oxidase family.</text>
</comment>
<evidence type="ECO:0000256" key="15">
    <source>
        <dbReference type="ARBA" id="ARBA00022982"/>
    </source>
</evidence>
<feature type="transmembrane region" description="Helical" evidence="25">
    <location>
        <begin position="338"/>
        <end position="361"/>
    </location>
</feature>
<dbReference type="PANTHER" id="PTHR10422">
    <property type="entry name" value="CYTOCHROME C OXIDASE SUBUNIT 1"/>
    <property type="match status" value="1"/>
</dbReference>
<dbReference type="Pfam" id="PF00115">
    <property type="entry name" value="COX1"/>
    <property type="match status" value="1"/>
</dbReference>
<evidence type="ECO:0000256" key="12">
    <source>
        <dbReference type="ARBA" id="ARBA00022723"/>
    </source>
</evidence>
<dbReference type="GO" id="GO:0005886">
    <property type="term" value="C:plasma membrane"/>
    <property type="evidence" value="ECO:0007669"/>
    <property type="project" value="UniProtKB-SubCell"/>
</dbReference>
<evidence type="ECO:0000256" key="24">
    <source>
        <dbReference type="RuleBase" id="RU000370"/>
    </source>
</evidence>
<name>A0A5P2QRW8_9RHOB</name>
<comment type="function">
    <text evidence="25">Cytochrome c oxidase is the component of the respiratory chain that catalyzes the reduction of oxygen to water. Subunits 1-3 form the functional core of the enzyme complex. CO I is the catalytic subunit of the enzyme. Electrons originating in cytochrome c are transferred via the copper A center of subunit 2 and heme A of subunit 1 to the bimetallic center formed by heme A3 and copper B.</text>
</comment>
<comment type="cofactor">
    <cofactor evidence="2">
        <name>Cu(2+)</name>
        <dbReference type="ChEBI" id="CHEBI:29036"/>
    </cofactor>
</comment>
<feature type="transmembrane region" description="Helical" evidence="25">
    <location>
        <begin position="444"/>
        <end position="465"/>
    </location>
</feature>
<accession>A0A5P2QRW8</accession>
<dbReference type="NCBIfam" id="TIGR02891">
    <property type="entry name" value="CtaD_CoxA"/>
    <property type="match status" value="1"/>
</dbReference>
<dbReference type="InterPro" id="IPR036927">
    <property type="entry name" value="Cyt_c_oxase-like_su1_sf"/>
</dbReference>
<dbReference type="PROSITE" id="PS00077">
    <property type="entry name" value="COX1_CUB"/>
    <property type="match status" value="1"/>
</dbReference>
<keyword evidence="19" id="KW-0406">Ion transport</keyword>
<evidence type="ECO:0000256" key="6">
    <source>
        <dbReference type="ARBA" id="ARBA00022448"/>
    </source>
</evidence>
<evidence type="ECO:0000256" key="2">
    <source>
        <dbReference type="ARBA" id="ARBA00001973"/>
    </source>
</evidence>
<feature type="transmembrane region" description="Helical" evidence="25">
    <location>
        <begin position="31"/>
        <end position="53"/>
    </location>
</feature>
<keyword evidence="15 24" id="KW-0249">Electron transport</keyword>
<keyword evidence="11 24" id="KW-0812">Transmembrane</keyword>
<keyword evidence="8" id="KW-0997">Cell inner membrane</keyword>
<dbReference type="GO" id="GO:0015990">
    <property type="term" value="P:electron transport coupled proton transport"/>
    <property type="evidence" value="ECO:0007669"/>
    <property type="project" value="InterPro"/>
</dbReference>
<dbReference type="Gene3D" id="1.20.210.10">
    <property type="entry name" value="Cytochrome c oxidase-like, subunit I domain"/>
    <property type="match status" value="1"/>
</dbReference>
<evidence type="ECO:0000313" key="28">
    <source>
        <dbReference type="Proteomes" id="UP000324507"/>
    </source>
</evidence>
<evidence type="ECO:0000259" key="26">
    <source>
        <dbReference type="PROSITE" id="PS50855"/>
    </source>
</evidence>
<dbReference type="InterPro" id="IPR000883">
    <property type="entry name" value="Cyt_C_Oxase_1"/>
</dbReference>
<dbReference type="PROSITE" id="PS50855">
    <property type="entry name" value="COX1"/>
    <property type="match status" value="1"/>
</dbReference>
<evidence type="ECO:0000256" key="22">
    <source>
        <dbReference type="ARBA" id="ARBA00047816"/>
    </source>
</evidence>
<comment type="subcellular location">
    <subcellularLocation>
        <location evidence="3">Cell inner membrane</location>
        <topology evidence="3">Multi-pass membrane protein</topology>
    </subcellularLocation>
    <subcellularLocation>
        <location evidence="25">Cell membrane</location>
        <topology evidence="25">Multi-pass membrane protein</topology>
    </subcellularLocation>
</comment>
<evidence type="ECO:0000256" key="10">
    <source>
        <dbReference type="ARBA" id="ARBA00022660"/>
    </source>
</evidence>
<evidence type="ECO:0000256" key="25">
    <source>
        <dbReference type="RuleBase" id="RU363061"/>
    </source>
</evidence>
<dbReference type="PRINTS" id="PR01165">
    <property type="entry name" value="CYCOXIDASEI"/>
</dbReference>
<evidence type="ECO:0000256" key="1">
    <source>
        <dbReference type="ARBA" id="ARBA00001971"/>
    </source>
</evidence>
<evidence type="ECO:0000256" key="20">
    <source>
        <dbReference type="ARBA" id="ARBA00023136"/>
    </source>
</evidence>
<feature type="transmembrane region" description="Helical" evidence="25">
    <location>
        <begin position="412"/>
        <end position="432"/>
    </location>
</feature>
<evidence type="ECO:0000313" key="27">
    <source>
        <dbReference type="EMBL" id="QEU08159.1"/>
    </source>
</evidence>